<reference evidence="1 2" key="2">
    <citation type="submission" date="2019-08" db="EMBL/GenBank/DDBJ databases">
        <authorList>
            <person name="Henke P."/>
        </authorList>
    </citation>
    <scope>NUCLEOTIDE SEQUENCE [LARGE SCALE GENOMIC DNA]</scope>
    <source>
        <strain evidence="1">Phe10_nw2017</strain>
    </source>
</reference>
<keyword evidence="2" id="KW-1185">Reference proteome</keyword>
<gene>
    <name evidence="1" type="ORF">E3A20_09550</name>
</gene>
<evidence type="ECO:0000313" key="1">
    <source>
        <dbReference type="EMBL" id="TWW09920.1"/>
    </source>
</evidence>
<dbReference type="AlphaFoldDB" id="A0A5C6M549"/>
<comment type="caution">
    <text evidence="1">The sequence shown here is derived from an EMBL/GenBank/DDBJ whole genome shotgun (WGS) entry which is preliminary data.</text>
</comment>
<protein>
    <submittedName>
        <fullName evidence="1">Uncharacterized protein</fullName>
    </submittedName>
</protein>
<proteinExistence type="predicted"/>
<feature type="non-terminal residue" evidence="1">
    <location>
        <position position="1"/>
    </location>
</feature>
<name>A0A5C6M549_9PLAN</name>
<reference evidence="1 2" key="1">
    <citation type="submission" date="2019-08" db="EMBL/GenBank/DDBJ databases">
        <title>100 year-old enigma solved: identification of Planctomyces bekefii, the type genus and species of the phylum Planctomycetes.</title>
        <authorList>
            <person name="Svetlana D.N."/>
            <person name="Overmann J."/>
        </authorList>
    </citation>
    <scope>NUCLEOTIDE SEQUENCE [LARGE SCALE GENOMIC DNA]</scope>
    <source>
        <strain evidence="1">Phe10_nw2017</strain>
    </source>
</reference>
<dbReference type="EMBL" id="SRHE01000148">
    <property type="protein sequence ID" value="TWW09920.1"/>
    <property type="molecule type" value="Genomic_DNA"/>
</dbReference>
<accession>A0A5C6M549</accession>
<organism evidence="1 2">
    <name type="scientific">Planctomyces bekefii</name>
    <dbReference type="NCBI Taxonomy" id="1653850"/>
    <lineage>
        <taxon>Bacteria</taxon>
        <taxon>Pseudomonadati</taxon>
        <taxon>Planctomycetota</taxon>
        <taxon>Planctomycetia</taxon>
        <taxon>Planctomycetales</taxon>
        <taxon>Planctomycetaceae</taxon>
        <taxon>Planctomyces</taxon>
    </lineage>
</organism>
<dbReference type="Proteomes" id="UP000321083">
    <property type="component" value="Unassembled WGS sequence"/>
</dbReference>
<evidence type="ECO:0000313" key="2">
    <source>
        <dbReference type="Proteomes" id="UP000321083"/>
    </source>
</evidence>
<sequence length="82" mass="9336">DARDEIYNCVFDGGKMAFYKKKDSGSARLSSVIDTNTKEYDFNSYDLVVAVEYDFKTDTWKESNIGKNFFSHASAFQPNPLS</sequence>